<organism evidence="1 2">
    <name type="scientific">Roseibium aggregatum (strain ATCC 25650 / DSM 13394 / JCM 20685 / NBRC 16684 / NCIMB 2208 / IAM 12614 / B1)</name>
    <name type="common">Stappia aggregata</name>
    <dbReference type="NCBI Taxonomy" id="384765"/>
    <lineage>
        <taxon>Bacteria</taxon>
        <taxon>Pseudomonadati</taxon>
        <taxon>Pseudomonadota</taxon>
        <taxon>Alphaproteobacteria</taxon>
        <taxon>Hyphomicrobiales</taxon>
        <taxon>Stappiaceae</taxon>
        <taxon>Roseibium</taxon>
    </lineage>
</organism>
<gene>
    <name evidence="1" type="ORF">SIAM614_28282</name>
</gene>
<dbReference type="EMBL" id="AAUW01000014">
    <property type="protein sequence ID" value="EAV42542.1"/>
    <property type="molecule type" value="Genomic_DNA"/>
</dbReference>
<reference evidence="1 2" key="1">
    <citation type="submission" date="2006-05" db="EMBL/GenBank/DDBJ databases">
        <authorList>
            <person name="King G."/>
            <person name="Ferriera S."/>
            <person name="Johnson J."/>
            <person name="Kravitz S."/>
            <person name="Beeson K."/>
            <person name="Sutton G."/>
            <person name="Rogers Y.-H."/>
            <person name="Friedman R."/>
            <person name="Frazier M."/>
            <person name="Venter J.C."/>
        </authorList>
    </citation>
    <scope>NUCLEOTIDE SEQUENCE [LARGE SCALE GENOMIC DNA]</scope>
    <source>
        <strain evidence="2">ATCC 25650 / DSM 13394 / JCM 20685 / NBRC 16684 / NCIMB 2208 / IAM 12614 / B1</strain>
    </source>
</reference>
<comment type="caution">
    <text evidence="1">The sequence shown here is derived from an EMBL/GenBank/DDBJ whole genome shotgun (WGS) entry which is preliminary data.</text>
</comment>
<dbReference type="AlphaFoldDB" id="A0NXL5"/>
<dbReference type="Proteomes" id="UP000004848">
    <property type="component" value="Unassembled WGS sequence"/>
</dbReference>
<name>A0NXL5_ROSAI</name>
<evidence type="ECO:0000313" key="2">
    <source>
        <dbReference type="Proteomes" id="UP000004848"/>
    </source>
</evidence>
<sequence>MIVEEEMMDEMVSTLGCVQSETTKVSGLRTGHRGKCSNSVRFEADLASIQKDFQKCTCGDLECWMKSTSRMEMRKMPQASAMSLMSSV</sequence>
<proteinExistence type="predicted"/>
<evidence type="ECO:0000313" key="1">
    <source>
        <dbReference type="EMBL" id="EAV42542.1"/>
    </source>
</evidence>
<protein>
    <submittedName>
        <fullName evidence="1">Uncharacterized protein</fullName>
    </submittedName>
</protein>
<accession>A0NXL5</accession>